<feature type="compositionally biased region" description="Polar residues" evidence="17">
    <location>
        <begin position="1032"/>
        <end position="1046"/>
    </location>
</feature>
<dbReference type="GO" id="GO:0005178">
    <property type="term" value="F:integrin binding"/>
    <property type="evidence" value="ECO:0007669"/>
    <property type="project" value="TreeGrafter"/>
</dbReference>
<feature type="transmembrane region" description="Helical" evidence="16">
    <location>
        <begin position="990"/>
        <end position="1012"/>
    </location>
</feature>
<dbReference type="InterPro" id="IPR000413">
    <property type="entry name" value="Integrin_alpha"/>
</dbReference>
<proteinExistence type="inferred from homology"/>
<evidence type="ECO:0000256" key="2">
    <source>
        <dbReference type="ARBA" id="ARBA00008054"/>
    </source>
</evidence>
<dbReference type="PROSITE" id="PS51470">
    <property type="entry name" value="FG_GAP"/>
    <property type="match status" value="4"/>
</dbReference>
<dbReference type="SUPFAM" id="SSF69318">
    <property type="entry name" value="Integrin alpha N-terminal domain"/>
    <property type="match status" value="1"/>
</dbReference>
<dbReference type="EMBL" id="JAYKXH010000002">
    <property type="protein sequence ID" value="KAK7175102.1"/>
    <property type="molecule type" value="Genomic_DNA"/>
</dbReference>
<feature type="region of interest" description="Disordered" evidence="17">
    <location>
        <begin position="1025"/>
        <end position="1046"/>
    </location>
</feature>
<evidence type="ECO:0000256" key="15">
    <source>
        <dbReference type="PROSITE-ProRule" id="PRU00803"/>
    </source>
</evidence>
<evidence type="ECO:0000256" key="4">
    <source>
        <dbReference type="ARBA" id="ARBA00022723"/>
    </source>
</evidence>
<evidence type="ECO:0000256" key="5">
    <source>
        <dbReference type="ARBA" id="ARBA00022729"/>
    </source>
</evidence>
<dbReference type="Pfam" id="PF20805">
    <property type="entry name" value="Integrin_A_Ig_2"/>
    <property type="match status" value="1"/>
</dbReference>
<comment type="caution">
    <text evidence="16">Lacks conserved residue(s) required for the propagation of feature annotation.</text>
</comment>
<comment type="similarity">
    <text evidence="2 16">Belongs to the integrin alpha chain family.</text>
</comment>
<keyword evidence="11 16" id="KW-0472">Membrane</keyword>
<dbReference type="AlphaFoldDB" id="A0AAN9HGX7"/>
<dbReference type="GO" id="GO:0008305">
    <property type="term" value="C:integrin complex"/>
    <property type="evidence" value="ECO:0007669"/>
    <property type="project" value="InterPro"/>
</dbReference>
<organism evidence="21 22">
    <name type="scientific">Phoxinus phoxinus</name>
    <name type="common">Eurasian minnow</name>
    <dbReference type="NCBI Taxonomy" id="58324"/>
    <lineage>
        <taxon>Eukaryota</taxon>
        <taxon>Metazoa</taxon>
        <taxon>Chordata</taxon>
        <taxon>Craniata</taxon>
        <taxon>Vertebrata</taxon>
        <taxon>Euteleostomi</taxon>
        <taxon>Actinopterygii</taxon>
        <taxon>Neopterygii</taxon>
        <taxon>Teleostei</taxon>
        <taxon>Ostariophysi</taxon>
        <taxon>Cypriniformes</taxon>
        <taxon>Leuciscidae</taxon>
        <taxon>Phoxininae</taxon>
        <taxon>Phoxinus</taxon>
    </lineage>
</organism>
<dbReference type="InterPro" id="IPR018184">
    <property type="entry name" value="Integrin_alpha_C_CS"/>
</dbReference>
<dbReference type="Gene3D" id="1.20.5.930">
    <property type="entry name" value="Bicelle-embedded integrin alpha(iib) transmembrane segment"/>
    <property type="match status" value="1"/>
</dbReference>
<dbReference type="GO" id="GO:0098609">
    <property type="term" value="P:cell-cell adhesion"/>
    <property type="evidence" value="ECO:0007669"/>
    <property type="project" value="TreeGrafter"/>
</dbReference>
<reference evidence="21 22" key="1">
    <citation type="submission" date="2024-02" db="EMBL/GenBank/DDBJ databases">
        <title>Chromosome-level genome assembly of the Eurasian Minnow (Phoxinus phoxinus).</title>
        <authorList>
            <person name="Oriowo T.O."/>
            <person name="Martin S."/>
            <person name="Stange M."/>
            <person name="Chrysostomakis Y."/>
            <person name="Brown T."/>
            <person name="Winkler S."/>
            <person name="Kukowka S."/>
            <person name="Myers E.W."/>
            <person name="Bohne A."/>
        </authorList>
    </citation>
    <scope>NUCLEOTIDE SEQUENCE [LARGE SCALE GENOMIC DNA]</scope>
    <source>
        <strain evidence="21">ZFMK-TIS-60720</strain>
        <tissue evidence="21">Whole Organism</tissue>
    </source>
</reference>
<dbReference type="PANTHER" id="PTHR23220">
    <property type="entry name" value="INTEGRIN ALPHA"/>
    <property type="match status" value="1"/>
</dbReference>
<keyword evidence="10 16" id="KW-0401">Integrin</keyword>
<dbReference type="Proteomes" id="UP001364617">
    <property type="component" value="Unassembled WGS sequence"/>
</dbReference>
<accession>A0AAN9HGX7</accession>
<keyword evidence="3 16" id="KW-0812">Transmembrane</keyword>
<dbReference type="InterPro" id="IPR013649">
    <property type="entry name" value="Integrin_alpha_Ig-like_1"/>
</dbReference>
<keyword evidence="4" id="KW-0479">Metal-binding</keyword>
<evidence type="ECO:0000259" key="19">
    <source>
        <dbReference type="Pfam" id="PF20805"/>
    </source>
</evidence>
<keyword evidence="9 16" id="KW-1133">Transmembrane helix</keyword>
<dbReference type="Pfam" id="PF01839">
    <property type="entry name" value="FG-GAP"/>
    <property type="match status" value="2"/>
</dbReference>
<dbReference type="PANTHER" id="PTHR23220:SF73">
    <property type="entry name" value="INTEGRIN ALPHA-IIB"/>
    <property type="match status" value="1"/>
</dbReference>
<feature type="domain" description="Integrin alpha third immunoglobulin-like" evidence="20">
    <location>
        <begin position="771"/>
        <end position="979"/>
    </location>
</feature>
<keyword evidence="12" id="KW-1015">Disulfide bond</keyword>
<evidence type="ECO:0000256" key="11">
    <source>
        <dbReference type="ARBA" id="ARBA00023136"/>
    </source>
</evidence>
<dbReference type="GO" id="GO:0007160">
    <property type="term" value="P:cell-matrix adhesion"/>
    <property type="evidence" value="ECO:0007669"/>
    <property type="project" value="TreeGrafter"/>
</dbReference>
<evidence type="ECO:0000313" key="21">
    <source>
        <dbReference type="EMBL" id="KAK7175102.1"/>
    </source>
</evidence>
<evidence type="ECO:0000256" key="9">
    <source>
        <dbReference type="ARBA" id="ARBA00022989"/>
    </source>
</evidence>
<dbReference type="InterPro" id="IPR048285">
    <property type="entry name" value="Integrin_alpha_Ig-like_2"/>
</dbReference>
<dbReference type="GO" id="GO:0009897">
    <property type="term" value="C:external side of plasma membrane"/>
    <property type="evidence" value="ECO:0007669"/>
    <property type="project" value="TreeGrafter"/>
</dbReference>
<feature type="transmembrane region" description="Helical" evidence="16">
    <location>
        <begin position="7"/>
        <end position="25"/>
    </location>
</feature>
<protein>
    <recommendedName>
        <fullName evidence="23">Integrin alpha-2 domain-containing protein</fullName>
    </recommendedName>
</protein>
<evidence type="ECO:0000256" key="14">
    <source>
        <dbReference type="ARBA" id="ARBA00023180"/>
    </source>
</evidence>
<dbReference type="SMART" id="SM00191">
    <property type="entry name" value="Int_alpha"/>
    <property type="match status" value="5"/>
</dbReference>
<evidence type="ECO:0000256" key="13">
    <source>
        <dbReference type="ARBA" id="ARBA00023170"/>
    </source>
</evidence>
<dbReference type="InterPro" id="IPR013519">
    <property type="entry name" value="Int_alpha_beta-p"/>
</dbReference>
<keyword evidence="7" id="KW-0106">Calcium</keyword>
<dbReference type="FunFam" id="2.60.40.1460:FF:000001">
    <property type="entry name" value="Integrin, alpha V"/>
    <property type="match status" value="1"/>
</dbReference>
<name>A0AAN9HGX7_9TELE</name>
<dbReference type="GO" id="GO:0001525">
    <property type="term" value="P:angiogenesis"/>
    <property type="evidence" value="ECO:0007669"/>
    <property type="project" value="TreeGrafter"/>
</dbReference>
<keyword evidence="14" id="KW-0325">Glycoprotein</keyword>
<dbReference type="Pfam" id="PF08441">
    <property type="entry name" value="Integrin_A_Ig_1"/>
    <property type="match status" value="1"/>
</dbReference>
<dbReference type="SUPFAM" id="SSF69179">
    <property type="entry name" value="Integrin domains"/>
    <property type="match status" value="3"/>
</dbReference>
<keyword evidence="13 16" id="KW-0675">Receptor</keyword>
<keyword evidence="6" id="KW-0677">Repeat</keyword>
<evidence type="ECO:0000256" key="6">
    <source>
        <dbReference type="ARBA" id="ARBA00022737"/>
    </source>
</evidence>
<dbReference type="Pfam" id="PF20806">
    <property type="entry name" value="Integrin_A_Ig_3"/>
    <property type="match status" value="1"/>
</dbReference>
<evidence type="ECO:0000256" key="16">
    <source>
        <dbReference type="RuleBase" id="RU003762"/>
    </source>
</evidence>
<gene>
    <name evidence="21" type="ORF">R3I93_002107</name>
</gene>
<dbReference type="Gene3D" id="2.60.40.1460">
    <property type="entry name" value="Integrin domains. Chain A, domain 2"/>
    <property type="match status" value="1"/>
</dbReference>
<evidence type="ECO:0000256" key="3">
    <source>
        <dbReference type="ARBA" id="ARBA00022692"/>
    </source>
</evidence>
<keyword evidence="22" id="KW-1185">Reference proteome</keyword>
<dbReference type="InterPro" id="IPR028994">
    <property type="entry name" value="Integrin_alpha_N"/>
</dbReference>
<keyword evidence="8 16" id="KW-0130">Cell adhesion</keyword>
<evidence type="ECO:0000313" key="22">
    <source>
        <dbReference type="Proteomes" id="UP001364617"/>
    </source>
</evidence>
<comment type="subcellular location">
    <subcellularLocation>
        <location evidence="1 16">Membrane</location>
        <topology evidence="1 16">Single-pass type I membrane protein</topology>
    </subcellularLocation>
</comment>
<dbReference type="GO" id="GO:0046872">
    <property type="term" value="F:metal ion binding"/>
    <property type="evidence" value="ECO:0007669"/>
    <property type="project" value="UniProtKB-KW"/>
</dbReference>
<evidence type="ECO:0000256" key="12">
    <source>
        <dbReference type="ARBA" id="ARBA00023157"/>
    </source>
</evidence>
<comment type="caution">
    <text evidence="21">The sequence shown here is derived from an EMBL/GenBank/DDBJ whole genome shotgun (WGS) entry which is preliminary data.</text>
</comment>
<evidence type="ECO:0000259" key="18">
    <source>
        <dbReference type="Pfam" id="PF08441"/>
    </source>
</evidence>
<evidence type="ECO:0000256" key="17">
    <source>
        <dbReference type="SAM" id="MobiDB-lite"/>
    </source>
</evidence>
<feature type="repeat" description="FG-GAP" evidence="15">
    <location>
        <begin position="32"/>
        <end position="94"/>
    </location>
</feature>
<feature type="domain" description="Integrin alpha first immunoglubulin-like" evidence="18">
    <location>
        <begin position="479"/>
        <end position="607"/>
    </location>
</feature>
<feature type="domain" description="Integrin alpha second immunoglobulin-like" evidence="19">
    <location>
        <begin position="625"/>
        <end position="765"/>
    </location>
</feature>
<evidence type="ECO:0008006" key="23">
    <source>
        <dbReference type="Google" id="ProtNLM"/>
    </source>
</evidence>
<feature type="repeat" description="FG-GAP" evidence="15">
    <location>
        <begin position="303"/>
        <end position="368"/>
    </location>
</feature>
<dbReference type="PRINTS" id="PR01185">
    <property type="entry name" value="INTEGRINA"/>
</dbReference>
<dbReference type="GO" id="GO:0033627">
    <property type="term" value="P:cell adhesion mediated by integrin"/>
    <property type="evidence" value="ECO:0007669"/>
    <property type="project" value="TreeGrafter"/>
</dbReference>
<sequence length="1046" mass="116142">MEKRLNVSLVFFTAYFSMLIYPNHISGFNLDLNNYTVFSGPEDSYFGFSVDFYQSSSKSISVVVGAPRANTSQPGISHGGSVFMCDWTLGGESCQTLNFDQKGDENITFGKMLLMAHKSNQWLGASVRTYKNYILACAPMFHWNVLLEEEEAMNTPVGNCQLLNMETGELANYAPCREEYVEAIYTRSYPDRRYCEAGFTTDITENGRVILGAPGGYYFQGQIITASLANIMSSGSTFSAKHSVNGETKTPQRRDYYDLYLGYSVAAGQFNKDHVPDYVVGVPNDLHTAGSVKIINGASVPLQIMKAISGTQIASYFGHSVAVTDINRDGCDDILIGAPLFMEQLSTQKFREVGQVYVYLQREGFSFSSRPNQMLTGTSAYGRFGSAIAPLGDIDHDGFNDVAVGAPGSGEGGQVFIYLGQSDGLTTQYVQVIESPFHTLVDPPMFGFSVRGGIDIDDNGYPDLIIGAWGASKVASYRAQAVVRTQARLLFFPELLNPEDKLCRVHQSSTFITCFIIMACISVSGHRIPEEIVLNTELQLDRMKQSMARRTLLLDTNQPYANFQLSVERNSGDVCMNFTAYLLPEFKDKLSPIFFSMNYSLADSQDAVLHGQSVAFGQARIILNCGHDNICIPDLKLKAMASTEPILIGDENPALLIIEAKNQGEGAYETELYISPPAHTHYQGVVSNREDFSHLVCGQKKENGSVIVVCDLGNPMEGEHQLKAGLYFSMGGLEQVENHITFQMQIRSKNSQKPDSNLVQLQVNVTAAASLEMRGISSPVDCVLPIAKWEPKDYPEDLNEVGPLVEHVYELRNMGPSPVNAKLTLEFPVSQNESYLLYVFANASQELISCQTDYSNIDPRGLVKLVSSNVTVGQVHHFNKRDLSQKNEYEQQWQHAVHVNCSSGDQCLLFECEAAGLQRDERAIVRVMSRLWVQTFLKRPYVNYILHSTAHYEVTDVPSKIQPVVLPRGKAQTHTNIVWRRPDGQEEVPVWWIVVSVIAGLLLLAGLSTIFWKVGFFKRNRPPCDGDDDDTQQLSGEQNEMSDCKS</sequence>
<evidence type="ECO:0000256" key="1">
    <source>
        <dbReference type="ARBA" id="ARBA00004479"/>
    </source>
</evidence>
<evidence type="ECO:0000259" key="20">
    <source>
        <dbReference type="Pfam" id="PF20806"/>
    </source>
</evidence>
<feature type="repeat" description="FG-GAP" evidence="15">
    <location>
        <begin position="431"/>
        <end position="494"/>
    </location>
</feature>
<dbReference type="Gene3D" id="2.130.10.130">
    <property type="entry name" value="Integrin alpha, N-terminal"/>
    <property type="match status" value="1"/>
</dbReference>
<feature type="repeat" description="FG-GAP" evidence="15">
    <location>
        <begin position="370"/>
        <end position="427"/>
    </location>
</feature>
<dbReference type="FunFam" id="2.60.40.1510:FF:000001">
    <property type="entry name" value="Integrin alpha V"/>
    <property type="match status" value="1"/>
</dbReference>
<dbReference type="InterPro" id="IPR013517">
    <property type="entry name" value="FG-GAP"/>
</dbReference>
<dbReference type="FunFam" id="1.20.5.930:FF:000001">
    <property type="entry name" value="Integrin subunit alpha V"/>
    <property type="match status" value="1"/>
</dbReference>
<evidence type="ECO:0000256" key="8">
    <source>
        <dbReference type="ARBA" id="ARBA00022889"/>
    </source>
</evidence>
<evidence type="ECO:0000256" key="7">
    <source>
        <dbReference type="ARBA" id="ARBA00022837"/>
    </source>
</evidence>
<keyword evidence="5" id="KW-0732">Signal</keyword>
<dbReference type="Gene3D" id="2.60.40.1530">
    <property type="entry name" value="ntegrin, alpha v. Chain A, domain 4"/>
    <property type="match status" value="1"/>
</dbReference>
<evidence type="ECO:0000256" key="10">
    <source>
        <dbReference type="ARBA" id="ARBA00023037"/>
    </source>
</evidence>
<dbReference type="InterPro" id="IPR032695">
    <property type="entry name" value="Integrin_dom_sf"/>
</dbReference>
<dbReference type="Gene3D" id="2.60.40.1510">
    <property type="entry name" value="ntegrin, alpha v. Chain A, domain 3"/>
    <property type="match status" value="1"/>
</dbReference>
<dbReference type="GO" id="GO:0007229">
    <property type="term" value="P:integrin-mediated signaling pathway"/>
    <property type="evidence" value="ECO:0007669"/>
    <property type="project" value="UniProtKB-KW"/>
</dbReference>
<dbReference type="PROSITE" id="PS00242">
    <property type="entry name" value="INTEGRIN_ALPHA"/>
    <property type="match status" value="1"/>
</dbReference>
<dbReference type="InterPro" id="IPR048286">
    <property type="entry name" value="Integrin_alpha_Ig-like_3"/>
</dbReference>